<dbReference type="Gene3D" id="3.50.50.60">
    <property type="entry name" value="FAD/NAD(P)-binding domain"/>
    <property type="match status" value="1"/>
</dbReference>
<dbReference type="Proteomes" id="UP000638014">
    <property type="component" value="Unassembled WGS sequence"/>
</dbReference>
<proteinExistence type="predicted"/>
<feature type="binding site" evidence="2">
    <location>
        <begin position="13"/>
        <end position="16"/>
    </location>
    <ligand>
        <name>FAD</name>
        <dbReference type="ChEBI" id="CHEBI:57692"/>
    </ligand>
</feature>
<dbReference type="SUPFAM" id="SSF51905">
    <property type="entry name" value="FAD/NAD(P)-binding domain"/>
    <property type="match status" value="1"/>
</dbReference>
<dbReference type="PANTHER" id="PTHR43747">
    <property type="entry name" value="FAD-BINDING PROTEIN"/>
    <property type="match status" value="1"/>
</dbReference>
<dbReference type="GO" id="GO:0000166">
    <property type="term" value="F:nucleotide binding"/>
    <property type="evidence" value="ECO:0007669"/>
    <property type="project" value="UniProtKB-KW"/>
</dbReference>
<feature type="binding site" evidence="2">
    <location>
        <position position="79"/>
    </location>
    <ligand>
        <name>7-chloro-L-tryptophan</name>
        <dbReference type="ChEBI" id="CHEBI:58713"/>
    </ligand>
</feature>
<evidence type="ECO:0000313" key="3">
    <source>
        <dbReference type="EMBL" id="MBD1389140.1"/>
    </source>
</evidence>
<dbReference type="InterPro" id="IPR006905">
    <property type="entry name" value="Flavin_halogenase"/>
</dbReference>
<keyword evidence="2" id="KW-0285">Flavoprotein</keyword>
<evidence type="ECO:0000256" key="1">
    <source>
        <dbReference type="PIRSR" id="PIRSR011396-1"/>
    </source>
</evidence>
<dbReference type="PIRSF" id="PIRSF011396">
    <property type="entry name" value="Trp_halogenase"/>
    <property type="match status" value="1"/>
</dbReference>
<accession>A0A8J6R2P2</accession>
<evidence type="ECO:0000313" key="4">
    <source>
        <dbReference type="Proteomes" id="UP000638014"/>
    </source>
</evidence>
<dbReference type="GO" id="GO:0004497">
    <property type="term" value="F:monooxygenase activity"/>
    <property type="evidence" value="ECO:0007669"/>
    <property type="project" value="InterPro"/>
</dbReference>
<feature type="binding site" evidence="2">
    <location>
        <position position="343"/>
    </location>
    <ligand>
        <name>L-tryptophan</name>
        <dbReference type="ChEBI" id="CHEBI:57912"/>
    </ligand>
</feature>
<feature type="binding site" evidence="2">
    <location>
        <position position="347"/>
    </location>
    <ligand>
        <name>FAD</name>
        <dbReference type="ChEBI" id="CHEBI:57692"/>
    </ligand>
</feature>
<keyword evidence="4" id="KW-1185">Reference proteome</keyword>
<keyword evidence="2" id="KW-0274">FAD</keyword>
<dbReference type="PANTHER" id="PTHR43747:SF4">
    <property type="entry name" value="FLAVIN-DEPENDENT TRYPTOPHAN HALOGENASE"/>
    <property type="match status" value="1"/>
</dbReference>
<dbReference type="InterPro" id="IPR050816">
    <property type="entry name" value="Flavin-dep_Halogenase_NPB"/>
</dbReference>
<gene>
    <name evidence="3" type="ORF">IC617_06845</name>
</gene>
<dbReference type="EMBL" id="JACXAF010000007">
    <property type="protein sequence ID" value="MBD1389140.1"/>
    <property type="molecule type" value="Genomic_DNA"/>
</dbReference>
<reference evidence="3" key="1">
    <citation type="submission" date="2020-09" db="EMBL/GenBank/DDBJ databases">
        <title>A novel bacterium of genus Neiella, isolated from South China Sea.</title>
        <authorList>
            <person name="Huang H."/>
            <person name="Mo K."/>
            <person name="Hu Y."/>
        </authorList>
    </citation>
    <scope>NUCLEOTIDE SEQUENCE</scope>
    <source>
        <strain evidence="3">HB171785</strain>
    </source>
</reference>
<organism evidence="3 4">
    <name type="scientific">Neiella litorisoli</name>
    <dbReference type="NCBI Taxonomy" id="2771431"/>
    <lineage>
        <taxon>Bacteria</taxon>
        <taxon>Pseudomonadati</taxon>
        <taxon>Pseudomonadota</taxon>
        <taxon>Gammaproteobacteria</taxon>
        <taxon>Alteromonadales</taxon>
        <taxon>Echinimonadaceae</taxon>
        <taxon>Neiella</taxon>
    </lineage>
</organism>
<comment type="caution">
    <text evidence="3">The sequence shown here is derived from an EMBL/GenBank/DDBJ whole genome shotgun (WGS) entry which is preliminary data.</text>
</comment>
<protein>
    <submittedName>
        <fullName evidence="3">Tryptophan 7-halogenase</fullName>
    </submittedName>
</protein>
<dbReference type="RefSeq" id="WP_191144245.1">
    <property type="nucleotide sequence ID" value="NZ_JACXAF010000007.1"/>
</dbReference>
<dbReference type="InterPro" id="IPR033856">
    <property type="entry name" value="Trp_halogen"/>
</dbReference>
<dbReference type="Pfam" id="PF04820">
    <property type="entry name" value="Trp_halogenase"/>
    <property type="match status" value="1"/>
</dbReference>
<name>A0A8J6R2P2_9GAMM</name>
<feature type="binding site" evidence="2">
    <location>
        <position position="334"/>
    </location>
    <ligand>
        <name>FAD</name>
        <dbReference type="ChEBI" id="CHEBI:57692"/>
    </ligand>
</feature>
<dbReference type="AlphaFoldDB" id="A0A8J6R2P2"/>
<sequence length="501" mass="56255">MDKVTKSVVIVGGGTAGWMAAASLSKFLAGRDISITLIESADIGTVGVGEATLPAIREFNHYLGLDEVEFIKATNATFKLGIEFQNWHQLGDSFFHPFAGYGAPMHGVDFYHHWHRAKVEGAAGELGDYCLATQLAMNNKFAQPSMNNNNPLSVFNYAFHFDAIAYARYLRQFAEQAGVQRIEQRISKVHVGIENGDIESVELQDGRVIAGDLFIDCSGFAGLLIKKALHVGYDDWRHWLPCDSAIAVPCQSVADITPYTQSIAMESGWRWRIPLQHRTGNGVVFCSDYMEESQATDWLLSQLDGEPLADPNVIRFVTGKRQKMWHKNCVAIGLASGFLEPLESTSIAMIQNGISHIHQFFPFAGIKQIEVDEVNRLNDLQYERIRDFIILHYCATQRTDTPFWQHCQRIDIPDSLKHKIELFKQRGHLIKYDGESFERDSWLSILSGMAIMPEQIETSAQMMPQQQLHQQLQQIQHAIEQGVGFAGSHAAFINKHCKAGE</sequence>
<keyword evidence="2" id="KW-0547">Nucleotide-binding</keyword>
<feature type="active site" evidence="1">
    <location>
        <position position="79"/>
    </location>
</feature>
<dbReference type="InterPro" id="IPR036188">
    <property type="entry name" value="FAD/NAD-bd_sf"/>
</dbReference>
<evidence type="ECO:0000256" key="2">
    <source>
        <dbReference type="PIRSR" id="PIRSR011396-2"/>
    </source>
</evidence>